<organism evidence="2 3">
    <name type="scientific">Hyaloscypha bicolor E</name>
    <dbReference type="NCBI Taxonomy" id="1095630"/>
    <lineage>
        <taxon>Eukaryota</taxon>
        <taxon>Fungi</taxon>
        <taxon>Dikarya</taxon>
        <taxon>Ascomycota</taxon>
        <taxon>Pezizomycotina</taxon>
        <taxon>Leotiomycetes</taxon>
        <taxon>Helotiales</taxon>
        <taxon>Hyaloscyphaceae</taxon>
        <taxon>Hyaloscypha</taxon>
        <taxon>Hyaloscypha bicolor</taxon>
    </lineage>
</organism>
<dbReference type="OrthoDB" id="408373at2759"/>
<dbReference type="GO" id="GO:0016020">
    <property type="term" value="C:membrane"/>
    <property type="evidence" value="ECO:0007669"/>
    <property type="project" value="TreeGrafter"/>
</dbReference>
<proteinExistence type="predicted"/>
<gene>
    <name evidence="2" type="ORF">K444DRAFT_612670</name>
</gene>
<dbReference type="Gene3D" id="3.40.50.1820">
    <property type="entry name" value="alpha/beta hydrolase"/>
    <property type="match status" value="1"/>
</dbReference>
<keyword evidence="2" id="KW-0378">Hydrolase</keyword>
<accession>A0A2J6TBX8</accession>
<dbReference type="GO" id="GO:0047372">
    <property type="term" value="F:monoacylglycerol lipase activity"/>
    <property type="evidence" value="ECO:0007669"/>
    <property type="project" value="TreeGrafter"/>
</dbReference>
<dbReference type="PANTHER" id="PTHR43798:SF33">
    <property type="entry name" value="HYDROLASE, PUTATIVE (AFU_ORTHOLOGUE AFUA_2G14860)-RELATED"/>
    <property type="match status" value="1"/>
</dbReference>
<feature type="domain" description="AB hydrolase-1" evidence="1">
    <location>
        <begin position="35"/>
        <end position="149"/>
    </location>
</feature>
<dbReference type="InterPro" id="IPR000073">
    <property type="entry name" value="AB_hydrolase_1"/>
</dbReference>
<dbReference type="InterPro" id="IPR029058">
    <property type="entry name" value="AB_hydrolase_fold"/>
</dbReference>
<evidence type="ECO:0000313" key="3">
    <source>
        <dbReference type="Proteomes" id="UP000235371"/>
    </source>
</evidence>
<dbReference type="Proteomes" id="UP000235371">
    <property type="component" value="Unassembled WGS sequence"/>
</dbReference>
<dbReference type="GO" id="GO:0046464">
    <property type="term" value="P:acylglycerol catabolic process"/>
    <property type="evidence" value="ECO:0007669"/>
    <property type="project" value="TreeGrafter"/>
</dbReference>
<dbReference type="RefSeq" id="XP_024737438.1">
    <property type="nucleotide sequence ID" value="XM_024880184.1"/>
</dbReference>
<protein>
    <submittedName>
        <fullName evidence="2">Alpha/beta-hydrolase</fullName>
    </submittedName>
</protein>
<dbReference type="Pfam" id="PF00561">
    <property type="entry name" value="Abhydrolase_1"/>
    <property type="match status" value="1"/>
</dbReference>
<evidence type="ECO:0000313" key="2">
    <source>
        <dbReference type="EMBL" id="PMD60534.1"/>
    </source>
</evidence>
<name>A0A2J6TBX8_9HELO</name>
<dbReference type="EMBL" id="KZ613790">
    <property type="protein sequence ID" value="PMD60534.1"/>
    <property type="molecule type" value="Genomic_DNA"/>
</dbReference>
<dbReference type="AlphaFoldDB" id="A0A2J6TBX8"/>
<dbReference type="SUPFAM" id="SSF53474">
    <property type="entry name" value="alpha/beta-Hydrolases"/>
    <property type="match status" value="1"/>
</dbReference>
<keyword evidence="3" id="KW-1185">Reference proteome</keyword>
<evidence type="ECO:0000259" key="1">
    <source>
        <dbReference type="Pfam" id="PF00561"/>
    </source>
</evidence>
<dbReference type="InParanoid" id="A0A2J6TBX8"/>
<sequence>MSSPTIKKAYIDTTCGQIHYRFALPYQDVPKKPTPLLFLHKSASSSASYTFLMTIYSSRGYACFAPDMPGFGNSFDPSPSDITEISTLGTKWFVKIFMQVFHSLNLFTPKVHIIGHHSGAVLATEIAATYPDLVSSICLVGPAVMTATERAAMKGKYFSPFNEPVKDGSHLLKTWDYLGNMGIGDELGLWQREVLDHVRAWKGRNLIYGAVWEQDAERIYTGVKCPVMLMCARDDVLWTYFQYVQDLRSGVKAVEIRGANFGLDRDVEGIEKSWTEFLEETEKKG</sequence>
<dbReference type="InterPro" id="IPR050266">
    <property type="entry name" value="AB_hydrolase_sf"/>
</dbReference>
<dbReference type="PRINTS" id="PR00111">
    <property type="entry name" value="ABHYDROLASE"/>
</dbReference>
<dbReference type="PANTHER" id="PTHR43798">
    <property type="entry name" value="MONOACYLGLYCEROL LIPASE"/>
    <property type="match status" value="1"/>
</dbReference>
<reference evidence="2 3" key="1">
    <citation type="submission" date="2016-04" db="EMBL/GenBank/DDBJ databases">
        <title>A degradative enzymes factory behind the ericoid mycorrhizal symbiosis.</title>
        <authorList>
            <consortium name="DOE Joint Genome Institute"/>
            <person name="Martino E."/>
            <person name="Morin E."/>
            <person name="Grelet G."/>
            <person name="Kuo A."/>
            <person name="Kohler A."/>
            <person name="Daghino S."/>
            <person name="Barry K."/>
            <person name="Choi C."/>
            <person name="Cichocki N."/>
            <person name="Clum A."/>
            <person name="Copeland A."/>
            <person name="Hainaut M."/>
            <person name="Haridas S."/>
            <person name="Labutti K."/>
            <person name="Lindquist E."/>
            <person name="Lipzen A."/>
            <person name="Khouja H.-R."/>
            <person name="Murat C."/>
            <person name="Ohm R."/>
            <person name="Olson A."/>
            <person name="Spatafora J."/>
            <person name="Veneault-Fourrey C."/>
            <person name="Henrissat B."/>
            <person name="Grigoriev I."/>
            <person name="Martin F."/>
            <person name="Perotto S."/>
        </authorList>
    </citation>
    <scope>NUCLEOTIDE SEQUENCE [LARGE SCALE GENOMIC DNA]</scope>
    <source>
        <strain evidence="2 3">E</strain>
    </source>
</reference>
<dbReference type="GeneID" id="36588261"/>